<proteinExistence type="predicted"/>
<dbReference type="EMBL" id="SGXF01000004">
    <property type="protein sequence ID" value="RZS94234.1"/>
    <property type="molecule type" value="Genomic_DNA"/>
</dbReference>
<keyword evidence="1" id="KW-0472">Membrane</keyword>
<dbReference type="Pfam" id="PF11738">
    <property type="entry name" value="DUF3298"/>
    <property type="match status" value="1"/>
</dbReference>
<evidence type="ECO:0000313" key="5">
    <source>
        <dbReference type="Proteomes" id="UP000292927"/>
    </source>
</evidence>
<keyword evidence="1" id="KW-1133">Transmembrane helix</keyword>
<dbReference type="InterPro" id="IPR037126">
    <property type="entry name" value="PdaC/RsiV-like_sf"/>
</dbReference>
<gene>
    <name evidence="4" type="ORF">EV209_2072</name>
</gene>
<evidence type="ECO:0000259" key="3">
    <source>
        <dbReference type="Pfam" id="PF13739"/>
    </source>
</evidence>
<dbReference type="AlphaFoldDB" id="A0A4Q7P357"/>
<dbReference type="RefSeq" id="WP_130435363.1">
    <property type="nucleotide sequence ID" value="NZ_SGXF01000004.1"/>
</dbReference>
<dbReference type="InterPro" id="IPR021729">
    <property type="entry name" value="DUF3298"/>
</dbReference>
<feature type="domain" description="DUF3298" evidence="2">
    <location>
        <begin position="204"/>
        <end position="286"/>
    </location>
</feature>
<reference evidence="4 5" key="1">
    <citation type="submission" date="2019-02" db="EMBL/GenBank/DDBJ databases">
        <title>Genomic Encyclopedia of Type Strains, Phase IV (KMG-IV): sequencing the most valuable type-strain genomes for metagenomic binning, comparative biology and taxonomic classification.</title>
        <authorList>
            <person name="Goeker M."/>
        </authorList>
    </citation>
    <scope>NUCLEOTIDE SEQUENCE [LARGE SCALE GENOMIC DNA]</scope>
    <source>
        <strain evidence="4 5">DSM 29486</strain>
    </source>
</reference>
<keyword evidence="5" id="KW-1185">Reference proteome</keyword>
<name>A0A4Q7P357_9FIRM</name>
<comment type="caution">
    <text evidence="4">The sequence shown here is derived from an EMBL/GenBank/DDBJ whole genome shotgun (WGS) entry which is preliminary data.</text>
</comment>
<dbReference type="InterPro" id="IPR025303">
    <property type="entry name" value="PdaC"/>
</dbReference>
<dbReference type="Gene3D" id="3.30.565.40">
    <property type="entry name" value="Fervidobacterium nodosum Rt17-B1 like"/>
    <property type="match status" value="1"/>
</dbReference>
<sequence length="287" mass="33380">MLDWKEAKKQYDEIPVPEELSERLERVILAHSPAGKRRPYRYRILLAAAAILILFITELNVNTGFAAQVDSIPVLGQISRIFVFKNYVQQDERKILNVTVPELKNTGNDDLENRVNNEIRMKINEIIREAEKNVEECMEAYLKTGGNESEFTPWIIDINYDIKCSDEQFLSFEIWKTESLASSYFERYFYNIDLETGKELTLRDLLGPDYAEIATAEIKSQIEQRTKTDPDQLFYDYGKEEPEGVKGFEKLSENQMFYINKEGNVVIVFEKYSIAPGYMGCPEFVIR</sequence>
<organism evidence="4 5">
    <name type="scientific">Cuneatibacter caecimuris</name>
    <dbReference type="NCBI Taxonomy" id="1796618"/>
    <lineage>
        <taxon>Bacteria</taxon>
        <taxon>Bacillati</taxon>
        <taxon>Bacillota</taxon>
        <taxon>Clostridia</taxon>
        <taxon>Lachnospirales</taxon>
        <taxon>Lachnospiraceae</taxon>
        <taxon>Cuneatibacter</taxon>
    </lineage>
</organism>
<evidence type="ECO:0000259" key="2">
    <source>
        <dbReference type="Pfam" id="PF11738"/>
    </source>
</evidence>
<dbReference type="Proteomes" id="UP000292927">
    <property type="component" value="Unassembled WGS sequence"/>
</dbReference>
<accession>A0A4Q7P357</accession>
<dbReference type="OrthoDB" id="4990at2"/>
<feature type="transmembrane region" description="Helical" evidence="1">
    <location>
        <begin position="42"/>
        <end position="61"/>
    </location>
</feature>
<protein>
    <submittedName>
        <fullName evidence="4">Uncharacterized protein DUF4163</fullName>
    </submittedName>
</protein>
<evidence type="ECO:0000313" key="4">
    <source>
        <dbReference type="EMBL" id="RZS94234.1"/>
    </source>
</evidence>
<dbReference type="Pfam" id="PF13739">
    <property type="entry name" value="PdaC"/>
    <property type="match status" value="1"/>
</dbReference>
<keyword evidence="1" id="KW-0812">Transmembrane</keyword>
<feature type="domain" description="Deacetylase PdaC" evidence="3">
    <location>
        <begin position="96"/>
        <end position="174"/>
    </location>
</feature>
<evidence type="ECO:0000256" key="1">
    <source>
        <dbReference type="SAM" id="Phobius"/>
    </source>
</evidence>
<dbReference type="Gene3D" id="3.90.640.20">
    <property type="entry name" value="Heat-shock cognate protein, ATPase"/>
    <property type="match status" value="1"/>
</dbReference>